<dbReference type="InterPro" id="IPR001279">
    <property type="entry name" value="Metallo-B-lactamas"/>
</dbReference>
<gene>
    <name evidence="2" type="ordered locus">TherJR_0165</name>
</gene>
<organism evidence="2 3">
    <name type="scientific">Thermincola potens (strain JR)</name>
    <dbReference type="NCBI Taxonomy" id="635013"/>
    <lineage>
        <taxon>Bacteria</taxon>
        <taxon>Bacillati</taxon>
        <taxon>Bacillota</taxon>
        <taxon>Clostridia</taxon>
        <taxon>Eubacteriales</taxon>
        <taxon>Thermincolaceae</taxon>
        <taxon>Thermincola</taxon>
    </lineage>
</organism>
<dbReference type="Pfam" id="PF12706">
    <property type="entry name" value="Lactamase_B_2"/>
    <property type="match status" value="1"/>
</dbReference>
<dbReference type="SMART" id="SM00849">
    <property type="entry name" value="Lactamase_B"/>
    <property type="match status" value="1"/>
</dbReference>
<keyword evidence="3" id="KW-1185">Reference proteome</keyword>
<dbReference type="RefSeq" id="WP_013119084.1">
    <property type="nucleotide sequence ID" value="NC_014152.1"/>
</dbReference>
<evidence type="ECO:0000259" key="1">
    <source>
        <dbReference type="SMART" id="SM00849"/>
    </source>
</evidence>
<dbReference type="HOGENOM" id="CLU_073253_0_0_9"/>
<dbReference type="STRING" id="635013.TherJR_0165"/>
<dbReference type="Proteomes" id="UP000002377">
    <property type="component" value="Chromosome"/>
</dbReference>
<dbReference type="InterPro" id="IPR052533">
    <property type="entry name" value="WalJ/YycJ-like"/>
</dbReference>
<evidence type="ECO:0000313" key="3">
    <source>
        <dbReference type="Proteomes" id="UP000002377"/>
    </source>
</evidence>
<name>D5X956_THEPJ</name>
<dbReference type="PANTHER" id="PTHR47619">
    <property type="entry name" value="METALLO-HYDROLASE YYCJ-RELATED"/>
    <property type="match status" value="1"/>
</dbReference>
<sequence length="266" mass="28937">MKVCTLASGSSGNSIFIKSDNTSVIVDAGMSGKALEAKIQAMGELCESLSAILITHEHSDHIKGVGVLAQRYDLPVYVTEKTWRALQFSLGKIQEQQVCCFRPGHVLEIDSLKIETFSTSHDAADPVGYVFYEGDTKASIITDTGCMTSEIVKKVRGSHYFILEANHDIEMLQRGPYPRSLKKRILGNRGHLSNIVAGHSLVSLVSGQTNAVTLAHLSAENNKPDLAYATVSRILAENGLTTGENINLSVAPRYVPGLVWDSSDYR</sequence>
<reference evidence="2 3" key="1">
    <citation type="submission" date="2010-05" db="EMBL/GenBank/DDBJ databases">
        <title>Complete sequence of Thermincola sp. JR.</title>
        <authorList>
            <consortium name="US DOE Joint Genome Institute"/>
            <person name="Lucas S."/>
            <person name="Copeland A."/>
            <person name="Lapidus A."/>
            <person name="Cheng J.-F."/>
            <person name="Bruce D."/>
            <person name="Goodwin L."/>
            <person name="Pitluck S."/>
            <person name="Chertkov O."/>
            <person name="Detter J.C."/>
            <person name="Han C."/>
            <person name="Tapia R."/>
            <person name="Land M."/>
            <person name="Hauser L."/>
            <person name="Kyrpides N."/>
            <person name="Mikhailova N."/>
            <person name="Hazen T.C."/>
            <person name="Woyke T."/>
        </authorList>
    </citation>
    <scope>NUCLEOTIDE SEQUENCE [LARGE SCALE GENOMIC DNA]</scope>
    <source>
        <strain evidence="2 3">JR</strain>
    </source>
</reference>
<dbReference type="Gene3D" id="3.60.15.10">
    <property type="entry name" value="Ribonuclease Z/Hydroxyacylglutathione hydrolase-like"/>
    <property type="match status" value="1"/>
</dbReference>
<dbReference type="eggNOG" id="COG1235">
    <property type="taxonomic scope" value="Bacteria"/>
</dbReference>
<feature type="domain" description="Metallo-beta-lactamase" evidence="1">
    <location>
        <begin position="11"/>
        <end position="199"/>
    </location>
</feature>
<accession>D5X956</accession>
<protein>
    <recommendedName>
        <fullName evidence="1">Metallo-beta-lactamase domain-containing protein</fullName>
    </recommendedName>
</protein>
<proteinExistence type="predicted"/>
<dbReference type="KEGG" id="tjr:TherJR_0165"/>
<dbReference type="InterPro" id="IPR036866">
    <property type="entry name" value="RibonucZ/Hydroxyglut_hydro"/>
</dbReference>
<dbReference type="SUPFAM" id="SSF56281">
    <property type="entry name" value="Metallo-hydrolase/oxidoreductase"/>
    <property type="match status" value="1"/>
</dbReference>
<evidence type="ECO:0000313" key="2">
    <source>
        <dbReference type="EMBL" id="ADG81056.1"/>
    </source>
</evidence>
<dbReference type="EMBL" id="CP002028">
    <property type="protein sequence ID" value="ADG81056.1"/>
    <property type="molecule type" value="Genomic_DNA"/>
</dbReference>
<dbReference type="PANTHER" id="PTHR47619:SF1">
    <property type="entry name" value="EXODEOXYRIBONUCLEASE WALJ"/>
    <property type="match status" value="1"/>
</dbReference>
<dbReference type="AlphaFoldDB" id="D5X956"/>